<evidence type="ECO:0000256" key="2">
    <source>
        <dbReference type="ARBA" id="ARBA00022692"/>
    </source>
</evidence>
<reference evidence="7 8" key="1">
    <citation type="journal article" date="2018" name="Sci. Rep.">
        <title>A novel species of the marine cyanobacterium Acaryochloris with a unique pigment content and lifestyle.</title>
        <authorList>
            <person name="Partensky F."/>
            <person name="Six C."/>
            <person name="Ratin M."/>
            <person name="Garczarek L."/>
            <person name="Vaulot D."/>
            <person name="Probert I."/>
            <person name="Calteau A."/>
            <person name="Gourvil P."/>
            <person name="Marie D."/>
            <person name="Grebert T."/>
            <person name="Bouchier C."/>
            <person name="Le Panse S."/>
            <person name="Gachenot M."/>
            <person name="Rodriguez F."/>
            <person name="Garrido J.L."/>
        </authorList>
    </citation>
    <scope>NUCLEOTIDE SEQUENCE [LARGE SCALE GENOMIC DNA]</scope>
    <source>
        <strain evidence="7 8">RCC1774</strain>
    </source>
</reference>
<organism evidence="7 8">
    <name type="scientific">Acaryochloris thomasi RCC1774</name>
    <dbReference type="NCBI Taxonomy" id="1764569"/>
    <lineage>
        <taxon>Bacteria</taxon>
        <taxon>Bacillati</taxon>
        <taxon>Cyanobacteriota</taxon>
        <taxon>Cyanophyceae</taxon>
        <taxon>Acaryochloridales</taxon>
        <taxon>Acaryochloridaceae</taxon>
        <taxon>Acaryochloris</taxon>
        <taxon>Acaryochloris thomasi</taxon>
    </lineage>
</organism>
<keyword evidence="3 5" id="KW-1133">Transmembrane helix</keyword>
<comment type="caution">
    <text evidence="7">The sequence shown here is derived from an EMBL/GenBank/DDBJ whole genome shotgun (WGS) entry which is preliminary data.</text>
</comment>
<evidence type="ECO:0000259" key="6">
    <source>
        <dbReference type="Pfam" id="PF04893"/>
    </source>
</evidence>
<protein>
    <recommendedName>
        <fullName evidence="6">Yip1 domain-containing protein</fullName>
    </recommendedName>
</protein>
<sequence length="173" mass="17871">MLNTFYTTLFRPRDSQGTAAISLMIGGLTVLVLALNTAGVFHAGTSGLMLILLLFVLAGGLGCYWLATSLHFCAQLLGGQGTSGQTFQAVVRGLWPLLLSGSAIASKHLSPTLGSLFTLGILIGTLITLAGSVRQVHQLSWVQAAVGLSLTLGVSGLALLGLILWPLMLVGGL</sequence>
<keyword evidence="4 5" id="KW-0472">Membrane</keyword>
<keyword evidence="2 5" id="KW-0812">Transmembrane</keyword>
<evidence type="ECO:0000313" key="8">
    <source>
        <dbReference type="Proteomes" id="UP000248857"/>
    </source>
</evidence>
<evidence type="ECO:0000313" key="7">
    <source>
        <dbReference type="EMBL" id="PZD73599.1"/>
    </source>
</evidence>
<accession>A0A2W1JJL4</accession>
<dbReference type="GO" id="GO:0016020">
    <property type="term" value="C:membrane"/>
    <property type="evidence" value="ECO:0007669"/>
    <property type="project" value="UniProtKB-SubCell"/>
</dbReference>
<evidence type="ECO:0000256" key="5">
    <source>
        <dbReference type="SAM" id="Phobius"/>
    </source>
</evidence>
<dbReference type="EMBL" id="PQWO01000005">
    <property type="protein sequence ID" value="PZD73599.1"/>
    <property type="molecule type" value="Genomic_DNA"/>
</dbReference>
<feature type="transmembrane region" description="Helical" evidence="5">
    <location>
        <begin position="48"/>
        <end position="67"/>
    </location>
</feature>
<feature type="transmembrane region" description="Helical" evidence="5">
    <location>
        <begin position="145"/>
        <end position="168"/>
    </location>
</feature>
<feature type="transmembrane region" description="Helical" evidence="5">
    <location>
        <begin position="20"/>
        <end position="41"/>
    </location>
</feature>
<gene>
    <name evidence="7" type="ORF">C1752_01903</name>
</gene>
<dbReference type="InterPro" id="IPR006977">
    <property type="entry name" value="Yip1_dom"/>
</dbReference>
<dbReference type="Proteomes" id="UP000248857">
    <property type="component" value="Unassembled WGS sequence"/>
</dbReference>
<dbReference type="AlphaFoldDB" id="A0A2W1JJL4"/>
<dbReference type="Pfam" id="PF04893">
    <property type="entry name" value="Yip1"/>
    <property type="match status" value="1"/>
</dbReference>
<evidence type="ECO:0000256" key="1">
    <source>
        <dbReference type="ARBA" id="ARBA00004141"/>
    </source>
</evidence>
<evidence type="ECO:0000256" key="4">
    <source>
        <dbReference type="ARBA" id="ARBA00023136"/>
    </source>
</evidence>
<dbReference type="RefSeq" id="WP_110985876.1">
    <property type="nucleotide sequence ID" value="NZ_CAWNWM010000005.1"/>
</dbReference>
<evidence type="ECO:0000256" key="3">
    <source>
        <dbReference type="ARBA" id="ARBA00022989"/>
    </source>
</evidence>
<feature type="transmembrane region" description="Helical" evidence="5">
    <location>
        <begin position="113"/>
        <end position="133"/>
    </location>
</feature>
<proteinExistence type="predicted"/>
<name>A0A2W1JJL4_9CYAN</name>
<keyword evidence="8" id="KW-1185">Reference proteome</keyword>
<comment type="subcellular location">
    <subcellularLocation>
        <location evidence="1">Membrane</location>
        <topology evidence="1">Multi-pass membrane protein</topology>
    </subcellularLocation>
</comment>
<feature type="domain" description="Yip1" evidence="6">
    <location>
        <begin position="8"/>
        <end position="162"/>
    </location>
</feature>